<evidence type="ECO:0000256" key="2">
    <source>
        <dbReference type="ARBA" id="ARBA00023043"/>
    </source>
</evidence>
<dbReference type="Pfam" id="PF00023">
    <property type="entry name" value="Ank"/>
    <property type="match status" value="2"/>
</dbReference>
<feature type="repeat" description="ANK" evidence="3">
    <location>
        <begin position="27"/>
        <end position="59"/>
    </location>
</feature>
<feature type="compositionally biased region" description="Basic and acidic residues" evidence="4">
    <location>
        <begin position="328"/>
        <end position="349"/>
    </location>
</feature>
<keyword evidence="2 3" id="KW-0040">ANK repeat</keyword>
<keyword evidence="6" id="KW-1185">Reference proteome</keyword>
<dbReference type="PANTHER" id="PTHR24198:SF165">
    <property type="entry name" value="ANKYRIN REPEAT-CONTAINING PROTEIN-RELATED"/>
    <property type="match status" value="1"/>
</dbReference>
<sequence length="414" mass="44899">MEHLLHEFKTQLNNSDGRSFLDAKSAKGETALMLAASQGHQEAAEWLISNHADIDAIAANGYTALDDAAEAGYFQLAELLIKHEASIDKSKVYQQVRLRNVLMAKRREASEKDLPRPSGIENSIDIMESLTDFQKAALQGDVQAVKAALDQDVDIEEFSQDGRTPPMLAASKGHHKAIQVLLASGANIDATSAKGWTTLMNAVRNRDVQTVDLLISNGADVNHLSSDRWTALAEAAYQGQNVIMGLLLNCGADTESRSSHDWTPLMHASYKGDEAAVKLLLDAGADTEVTSGHDETALLLAAAGGYTKMARMLLDAGCSPEPQWAKDSNYEGKEATQKGDTDGFEGSENRAHAQGWMPLTLASQGGHEEIAHLLLDLRVNIEVKSSHGKTALEIAQENRRLGMMEVLEGVYERL</sequence>
<evidence type="ECO:0000256" key="4">
    <source>
        <dbReference type="SAM" id="MobiDB-lite"/>
    </source>
</evidence>
<dbReference type="Gene3D" id="1.25.40.20">
    <property type="entry name" value="Ankyrin repeat-containing domain"/>
    <property type="match status" value="4"/>
</dbReference>
<dbReference type="InterPro" id="IPR002110">
    <property type="entry name" value="Ankyrin_rpt"/>
</dbReference>
<name>A0ABR4BC18_9LECA</name>
<accession>A0ABR4BC18</accession>
<feature type="repeat" description="ANK" evidence="3">
    <location>
        <begin position="194"/>
        <end position="226"/>
    </location>
</feature>
<proteinExistence type="predicted"/>
<gene>
    <name evidence="5" type="ORF">ABVK25_004623</name>
</gene>
<feature type="repeat" description="ANK" evidence="3">
    <location>
        <begin position="354"/>
        <end position="386"/>
    </location>
</feature>
<dbReference type="EMBL" id="JBHFEH010000012">
    <property type="protein sequence ID" value="KAL2055285.1"/>
    <property type="molecule type" value="Genomic_DNA"/>
</dbReference>
<dbReference type="SMART" id="SM00248">
    <property type="entry name" value="ANK"/>
    <property type="match status" value="9"/>
</dbReference>
<dbReference type="PROSITE" id="PS50297">
    <property type="entry name" value="ANK_REP_REGION"/>
    <property type="match status" value="5"/>
</dbReference>
<evidence type="ECO:0000313" key="6">
    <source>
        <dbReference type="Proteomes" id="UP001590951"/>
    </source>
</evidence>
<dbReference type="Pfam" id="PF12796">
    <property type="entry name" value="Ank_2"/>
    <property type="match status" value="3"/>
</dbReference>
<comment type="caution">
    <text evidence="5">The sequence shown here is derived from an EMBL/GenBank/DDBJ whole genome shotgun (WGS) entry which is preliminary data.</text>
</comment>
<evidence type="ECO:0000256" key="3">
    <source>
        <dbReference type="PROSITE-ProRule" id="PRU00023"/>
    </source>
</evidence>
<keyword evidence="1" id="KW-0677">Repeat</keyword>
<dbReference type="SUPFAM" id="SSF48403">
    <property type="entry name" value="Ankyrin repeat"/>
    <property type="match status" value="1"/>
</dbReference>
<protein>
    <submittedName>
        <fullName evidence="5">Uncharacterized protein</fullName>
    </submittedName>
</protein>
<dbReference type="Proteomes" id="UP001590951">
    <property type="component" value="Unassembled WGS sequence"/>
</dbReference>
<dbReference type="PROSITE" id="PS50088">
    <property type="entry name" value="ANK_REPEAT"/>
    <property type="match status" value="6"/>
</dbReference>
<feature type="region of interest" description="Disordered" evidence="4">
    <location>
        <begin position="324"/>
        <end position="349"/>
    </location>
</feature>
<feature type="repeat" description="ANK" evidence="3">
    <location>
        <begin position="161"/>
        <end position="193"/>
    </location>
</feature>
<dbReference type="PRINTS" id="PR01415">
    <property type="entry name" value="ANKYRIN"/>
</dbReference>
<organism evidence="5 6">
    <name type="scientific">Lepraria finkii</name>
    <dbReference type="NCBI Taxonomy" id="1340010"/>
    <lineage>
        <taxon>Eukaryota</taxon>
        <taxon>Fungi</taxon>
        <taxon>Dikarya</taxon>
        <taxon>Ascomycota</taxon>
        <taxon>Pezizomycotina</taxon>
        <taxon>Lecanoromycetes</taxon>
        <taxon>OSLEUM clade</taxon>
        <taxon>Lecanoromycetidae</taxon>
        <taxon>Lecanorales</taxon>
        <taxon>Lecanorineae</taxon>
        <taxon>Stereocaulaceae</taxon>
        <taxon>Lepraria</taxon>
    </lineage>
</organism>
<feature type="repeat" description="ANK" evidence="3">
    <location>
        <begin position="260"/>
        <end position="292"/>
    </location>
</feature>
<dbReference type="InterPro" id="IPR036770">
    <property type="entry name" value="Ankyrin_rpt-contain_sf"/>
</dbReference>
<feature type="repeat" description="ANK" evidence="3">
    <location>
        <begin position="60"/>
        <end position="92"/>
    </location>
</feature>
<evidence type="ECO:0000313" key="5">
    <source>
        <dbReference type="EMBL" id="KAL2055285.1"/>
    </source>
</evidence>
<dbReference type="PANTHER" id="PTHR24198">
    <property type="entry name" value="ANKYRIN REPEAT AND PROTEIN KINASE DOMAIN-CONTAINING PROTEIN"/>
    <property type="match status" value="1"/>
</dbReference>
<evidence type="ECO:0000256" key="1">
    <source>
        <dbReference type="ARBA" id="ARBA00022737"/>
    </source>
</evidence>
<reference evidence="5 6" key="1">
    <citation type="submission" date="2024-09" db="EMBL/GenBank/DDBJ databases">
        <title>Rethinking Asexuality: The Enigmatic Case of Functional Sexual Genes in Lepraria (Stereocaulaceae).</title>
        <authorList>
            <person name="Doellman M."/>
            <person name="Sun Y."/>
            <person name="Barcenas-Pena A."/>
            <person name="Lumbsch H.T."/>
            <person name="Grewe F."/>
        </authorList>
    </citation>
    <scope>NUCLEOTIDE SEQUENCE [LARGE SCALE GENOMIC DNA]</scope>
    <source>
        <strain evidence="5 6">Grewe 0041</strain>
    </source>
</reference>